<evidence type="ECO:0000313" key="4">
    <source>
        <dbReference type="EMBL" id="BAM03518.1"/>
    </source>
</evidence>
<dbReference type="HOGENOM" id="CLU_072531_5_0_0"/>
<dbReference type="RefSeq" id="WP_014436737.1">
    <property type="nucleotide sequence ID" value="NC_017080.1"/>
</dbReference>
<dbReference type="AlphaFoldDB" id="I0IE30"/>
<keyword evidence="5" id="KW-1185">Reference proteome</keyword>
<dbReference type="PANTHER" id="PTHR47738:SF2">
    <property type="entry name" value="PTS SYSTEM FRUCTOSE-LIKE EIIA COMPONENT"/>
    <property type="match status" value="1"/>
</dbReference>
<gene>
    <name evidence="4" type="ordered locus">PSMK_13590</name>
</gene>
<proteinExistence type="predicted"/>
<dbReference type="FunFam" id="3.40.930.10:FF:000009">
    <property type="entry name" value="PTS system, fructose specific IIABC component"/>
    <property type="match status" value="1"/>
</dbReference>
<dbReference type="GO" id="GO:0005737">
    <property type="term" value="C:cytoplasm"/>
    <property type="evidence" value="ECO:0007669"/>
    <property type="project" value="UniProtKB-SubCell"/>
</dbReference>
<protein>
    <submittedName>
        <fullName evidence="4">Putative phosphotransferase system nitrogen regulatory IIA component</fullName>
    </submittedName>
</protein>
<dbReference type="InterPro" id="IPR016152">
    <property type="entry name" value="PTrfase/Anion_transptr"/>
</dbReference>
<keyword evidence="2 4" id="KW-0808">Transferase</keyword>
<dbReference type="PROSITE" id="PS51094">
    <property type="entry name" value="PTS_EIIA_TYPE_2"/>
    <property type="match status" value="1"/>
</dbReference>
<comment type="subcellular location">
    <subcellularLocation>
        <location evidence="1">Cytoplasm</location>
    </subcellularLocation>
</comment>
<sequence length="154" mass="16587">MKLTSLLTPACIRIPLSSTDKQDAIFELADLLVEQTGVEDPEELKAAIWKRETTRTTGIGGGIAVPHGKTDGVDSLRMAIGRTKEPLDFGSIDGKPVELIILLASPIDQTGPHITALSKISQMLIDVAVRGQMKACTNGEEMYELIKQLESSSV</sequence>
<dbReference type="EMBL" id="AP012338">
    <property type="protein sequence ID" value="BAM03518.1"/>
    <property type="molecule type" value="Genomic_DNA"/>
</dbReference>
<dbReference type="eggNOG" id="COG1762">
    <property type="taxonomic scope" value="Bacteria"/>
</dbReference>
<dbReference type="Proteomes" id="UP000007881">
    <property type="component" value="Chromosome"/>
</dbReference>
<dbReference type="SUPFAM" id="SSF55804">
    <property type="entry name" value="Phoshotransferase/anion transport protein"/>
    <property type="match status" value="1"/>
</dbReference>
<accession>I0IE30</accession>
<dbReference type="CDD" id="cd00211">
    <property type="entry name" value="PTS_IIA_fru"/>
    <property type="match status" value="1"/>
</dbReference>
<dbReference type="Gene3D" id="3.40.930.10">
    <property type="entry name" value="Mannitol-specific EII, Chain A"/>
    <property type="match status" value="1"/>
</dbReference>
<evidence type="ECO:0000313" key="5">
    <source>
        <dbReference type="Proteomes" id="UP000007881"/>
    </source>
</evidence>
<dbReference type="KEGG" id="phm:PSMK_13590"/>
<evidence type="ECO:0000259" key="3">
    <source>
        <dbReference type="PROSITE" id="PS51094"/>
    </source>
</evidence>
<dbReference type="PANTHER" id="PTHR47738">
    <property type="entry name" value="PTS SYSTEM FRUCTOSE-LIKE EIIA COMPONENT-RELATED"/>
    <property type="match status" value="1"/>
</dbReference>
<dbReference type="InterPro" id="IPR002178">
    <property type="entry name" value="PTS_EIIA_type-2_dom"/>
</dbReference>
<organism evidence="4 5">
    <name type="scientific">Phycisphaera mikurensis (strain NBRC 102666 / KCTC 22515 / FYK2301M01)</name>
    <dbReference type="NCBI Taxonomy" id="1142394"/>
    <lineage>
        <taxon>Bacteria</taxon>
        <taxon>Pseudomonadati</taxon>
        <taxon>Planctomycetota</taxon>
        <taxon>Phycisphaerae</taxon>
        <taxon>Phycisphaerales</taxon>
        <taxon>Phycisphaeraceae</taxon>
        <taxon>Phycisphaera</taxon>
    </lineage>
</organism>
<dbReference type="PROSITE" id="PS00372">
    <property type="entry name" value="PTS_EIIA_TYPE_2_HIS"/>
    <property type="match status" value="1"/>
</dbReference>
<dbReference type="InterPro" id="IPR051541">
    <property type="entry name" value="PTS_SugarTrans_NitroReg"/>
</dbReference>
<evidence type="ECO:0000256" key="2">
    <source>
        <dbReference type="ARBA" id="ARBA00022679"/>
    </source>
</evidence>
<name>I0IE30_PHYMF</name>
<dbReference type="GO" id="GO:0016740">
    <property type="term" value="F:transferase activity"/>
    <property type="evidence" value="ECO:0007669"/>
    <property type="project" value="UniProtKB-KW"/>
</dbReference>
<feature type="domain" description="PTS EIIA type-2" evidence="3">
    <location>
        <begin position="5"/>
        <end position="149"/>
    </location>
</feature>
<reference evidence="4 5" key="1">
    <citation type="submission" date="2012-02" db="EMBL/GenBank/DDBJ databases">
        <title>Complete genome sequence of Phycisphaera mikurensis NBRC 102666.</title>
        <authorList>
            <person name="Ankai A."/>
            <person name="Hosoyama A."/>
            <person name="Terui Y."/>
            <person name="Sekine M."/>
            <person name="Fukai R."/>
            <person name="Kato Y."/>
            <person name="Nakamura S."/>
            <person name="Yamada-Narita S."/>
            <person name="Kawakoshi A."/>
            <person name="Fukunaga Y."/>
            <person name="Yamazaki S."/>
            <person name="Fujita N."/>
        </authorList>
    </citation>
    <scope>NUCLEOTIDE SEQUENCE [LARGE SCALE GENOMIC DNA]</scope>
    <source>
        <strain evidence="5">NBRC 102666 / KCTC 22515 / FYK2301M01</strain>
    </source>
</reference>
<evidence type="ECO:0000256" key="1">
    <source>
        <dbReference type="ARBA" id="ARBA00004496"/>
    </source>
</evidence>
<dbReference type="Pfam" id="PF00359">
    <property type="entry name" value="PTS_EIIA_2"/>
    <property type="match status" value="1"/>
</dbReference>
<dbReference type="STRING" id="1142394.PSMK_13590"/>